<organism evidence="1 2">
    <name type="scientific">Mycena alexandri</name>
    <dbReference type="NCBI Taxonomy" id="1745969"/>
    <lineage>
        <taxon>Eukaryota</taxon>
        <taxon>Fungi</taxon>
        <taxon>Dikarya</taxon>
        <taxon>Basidiomycota</taxon>
        <taxon>Agaricomycotina</taxon>
        <taxon>Agaricomycetes</taxon>
        <taxon>Agaricomycetidae</taxon>
        <taxon>Agaricales</taxon>
        <taxon>Marasmiineae</taxon>
        <taxon>Mycenaceae</taxon>
        <taxon>Mycena</taxon>
    </lineage>
</organism>
<accession>A0AAD6WPQ4</accession>
<protein>
    <submittedName>
        <fullName evidence="1">Uncharacterized protein</fullName>
    </submittedName>
</protein>
<gene>
    <name evidence="1" type="ORF">C8F04DRAFT_924426</name>
</gene>
<sequence length="151" mass="17288">TCPSDATAWVKHAFAQVSRESLGAQFDEVLEAWIELEHNYGFVVGTSASSFSRVKRPQEVTEWIRDGRGRQVEIWPIANMAKFQQAWWAWWRALQPSWHVPLPEQEEPPAGVTGEKEWGKLRVPGQNGLLSVVAALYWWGVAESARSREWE</sequence>
<keyword evidence="2" id="KW-1185">Reference proteome</keyword>
<dbReference type="EMBL" id="JARJCM010000520">
    <property type="protein sequence ID" value="KAJ7016359.1"/>
    <property type="molecule type" value="Genomic_DNA"/>
</dbReference>
<evidence type="ECO:0000313" key="2">
    <source>
        <dbReference type="Proteomes" id="UP001218188"/>
    </source>
</evidence>
<dbReference type="Proteomes" id="UP001218188">
    <property type="component" value="Unassembled WGS sequence"/>
</dbReference>
<comment type="caution">
    <text evidence="1">The sequence shown here is derived from an EMBL/GenBank/DDBJ whole genome shotgun (WGS) entry which is preliminary data.</text>
</comment>
<feature type="non-terminal residue" evidence="1">
    <location>
        <position position="151"/>
    </location>
</feature>
<reference evidence="1" key="1">
    <citation type="submission" date="2023-03" db="EMBL/GenBank/DDBJ databases">
        <title>Massive genome expansion in bonnet fungi (Mycena s.s.) driven by repeated elements and novel gene families across ecological guilds.</title>
        <authorList>
            <consortium name="Lawrence Berkeley National Laboratory"/>
            <person name="Harder C.B."/>
            <person name="Miyauchi S."/>
            <person name="Viragh M."/>
            <person name="Kuo A."/>
            <person name="Thoen E."/>
            <person name="Andreopoulos B."/>
            <person name="Lu D."/>
            <person name="Skrede I."/>
            <person name="Drula E."/>
            <person name="Henrissat B."/>
            <person name="Morin E."/>
            <person name="Kohler A."/>
            <person name="Barry K."/>
            <person name="LaButti K."/>
            <person name="Morin E."/>
            <person name="Salamov A."/>
            <person name="Lipzen A."/>
            <person name="Mereny Z."/>
            <person name="Hegedus B."/>
            <person name="Baldrian P."/>
            <person name="Stursova M."/>
            <person name="Weitz H."/>
            <person name="Taylor A."/>
            <person name="Grigoriev I.V."/>
            <person name="Nagy L.G."/>
            <person name="Martin F."/>
            <person name="Kauserud H."/>
        </authorList>
    </citation>
    <scope>NUCLEOTIDE SEQUENCE</scope>
    <source>
        <strain evidence="1">CBHHK200</strain>
    </source>
</reference>
<feature type="non-terminal residue" evidence="1">
    <location>
        <position position="1"/>
    </location>
</feature>
<name>A0AAD6WPQ4_9AGAR</name>
<dbReference type="AlphaFoldDB" id="A0AAD6WPQ4"/>
<evidence type="ECO:0000313" key="1">
    <source>
        <dbReference type="EMBL" id="KAJ7016359.1"/>
    </source>
</evidence>
<proteinExistence type="predicted"/>